<gene>
    <name evidence="2" type="ORF">CLODIP_2_CD01133</name>
</gene>
<keyword evidence="3" id="KW-1185">Reference proteome</keyword>
<protein>
    <recommendedName>
        <fullName evidence="1">PDZ domain-containing protein</fullName>
    </recommendedName>
</protein>
<comment type="caution">
    <text evidence="2">The sequence shown here is derived from an EMBL/GenBank/DDBJ whole genome shotgun (WGS) entry which is preliminary data.</text>
</comment>
<evidence type="ECO:0000313" key="3">
    <source>
        <dbReference type="Proteomes" id="UP000494165"/>
    </source>
</evidence>
<proteinExistence type="predicted"/>
<dbReference type="SUPFAM" id="SSF50156">
    <property type="entry name" value="PDZ domain-like"/>
    <property type="match status" value="4"/>
</dbReference>
<dbReference type="InterPro" id="IPR051342">
    <property type="entry name" value="PDZ_scaffold"/>
</dbReference>
<feature type="domain" description="PDZ" evidence="1">
    <location>
        <begin position="123"/>
        <end position="205"/>
    </location>
</feature>
<dbReference type="Pfam" id="PF00595">
    <property type="entry name" value="PDZ"/>
    <property type="match status" value="4"/>
</dbReference>
<name>A0A8S1CHI5_9INSE</name>
<dbReference type="Gene3D" id="2.30.42.10">
    <property type="match status" value="4"/>
</dbReference>
<dbReference type="InterPro" id="IPR001478">
    <property type="entry name" value="PDZ"/>
</dbReference>
<dbReference type="PANTHER" id="PTHR19964:SF84">
    <property type="entry name" value="LIGAND OF NUMB PROTEIN X 2-LIKE ISOFORM X1"/>
    <property type="match status" value="1"/>
</dbReference>
<reference evidence="2 3" key="1">
    <citation type="submission" date="2020-04" db="EMBL/GenBank/DDBJ databases">
        <authorList>
            <person name="Alioto T."/>
            <person name="Alioto T."/>
            <person name="Gomez Garrido J."/>
        </authorList>
    </citation>
    <scope>NUCLEOTIDE SEQUENCE [LARGE SCALE GENOMIC DNA]</scope>
</reference>
<feature type="domain" description="PDZ" evidence="1">
    <location>
        <begin position="22"/>
        <end position="105"/>
    </location>
</feature>
<dbReference type="AlphaFoldDB" id="A0A8S1CHI5"/>
<evidence type="ECO:0000313" key="2">
    <source>
        <dbReference type="EMBL" id="CAB3367589.1"/>
    </source>
</evidence>
<dbReference type="PANTHER" id="PTHR19964">
    <property type="entry name" value="MULTIPLE PDZ DOMAIN PROTEIN"/>
    <property type="match status" value="1"/>
</dbReference>
<dbReference type="PROSITE" id="PS50106">
    <property type="entry name" value="PDZ"/>
    <property type="match status" value="4"/>
</dbReference>
<sequence>MHDALFVAGITRLPVLEGEISHIEIPRTSNNLGITIVGGIDTALRCVVVQEVFAEGLVAQDGRLRPGDQIIEINGTDTTNASHHQVCQLLRKSGPVLRLGVYRERIEAYHSRSSAHYEEEHFSVVLERNQEQQLGVRLSGWWMEPGIFILEVIEGSPADKCGRFEPYDRIVSINGEDVQKHRLEQASQLIQSCEKVTLVVARRRLSKEKHESSSSCSESDASPCRSWQQVECTPDRNMNTTKIIYHHEGFRSSSCEALIEENQFRCVADSSSSATSSGTSHKSKRWSLDNAEDIALMRYYQRNSNKQLDAVLLQQKTVSICKDPNESLGMRIGGGLGSNEGDIPIYIANIHPQGCIGRTQQVWKGDILLSVNGTSLLGLTHSQAVATLKATVERSIVGLGLLEGPETSVGSHNFIPSWLYWQKLPRCLQFPRIVVLNRSPGASLGFSIVGGDDPIRGPEPIHVLFVVQESPAAKDGKLKCGDRLLAVDGHSLENVKHATAVKMLKQTGTRVTLEVVSWLGTEL</sequence>
<dbReference type="EMBL" id="CADEPI010000031">
    <property type="protein sequence ID" value="CAB3367589.1"/>
    <property type="molecule type" value="Genomic_DNA"/>
</dbReference>
<feature type="domain" description="PDZ" evidence="1">
    <location>
        <begin position="433"/>
        <end position="515"/>
    </location>
</feature>
<accession>A0A8S1CHI5</accession>
<dbReference type="InterPro" id="IPR036034">
    <property type="entry name" value="PDZ_sf"/>
</dbReference>
<dbReference type="OrthoDB" id="438726at2759"/>
<dbReference type="Proteomes" id="UP000494165">
    <property type="component" value="Unassembled WGS sequence"/>
</dbReference>
<evidence type="ECO:0000259" key="1">
    <source>
        <dbReference type="PROSITE" id="PS50106"/>
    </source>
</evidence>
<feature type="domain" description="PDZ" evidence="1">
    <location>
        <begin position="317"/>
        <end position="391"/>
    </location>
</feature>
<dbReference type="CDD" id="cd06679">
    <property type="entry name" value="PDZ3_LNX1_2-like"/>
    <property type="match status" value="1"/>
</dbReference>
<organism evidence="2 3">
    <name type="scientific">Cloeon dipterum</name>
    <dbReference type="NCBI Taxonomy" id="197152"/>
    <lineage>
        <taxon>Eukaryota</taxon>
        <taxon>Metazoa</taxon>
        <taxon>Ecdysozoa</taxon>
        <taxon>Arthropoda</taxon>
        <taxon>Hexapoda</taxon>
        <taxon>Insecta</taxon>
        <taxon>Pterygota</taxon>
        <taxon>Palaeoptera</taxon>
        <taxon>Ephemeroptera</taxon>
        <taxon>Pisciforma</taxon>
        <taxon>Baetidae</taxon>
        <taxon>Cloeon</taxon>
    </lineage>
</organism>
<dbReference type="SMART" id="SM00228">
    <property type="entry name" value="PDZ"/>
    <property type="match status" value="4"/>
</dbReference>